<dbReference type="AlphaFoldDB" id="A0A158A507"/>
<organism evidence="4 5">
    <name type="scientific">Caballeronia ptereochthonis</name>
    <dbReference type="NCBI Taxonomy" id="1777144"/>
    <lineage>
        <taxon>Bacteria</taxon>
        <taxon>Pseudomonadati</taxon>
        <taxon>Pseudomonadota</taxon>
        <taxon>Betaproteobacteria</taxon>
        <taxon>Burkholderiales</taxon>
        <taxon>Burkholderiaceae</taxon>
        <taxon>Caballeronia</taxon>
    </lineage>
</organism>
<feature type="domain" description="YdbS-like PH" evidence="3">
    <location>
        <begin position="191"/>
        <end position="240"/>
    </location>
</feature>
<proteinExistence type="predicted"/>
<feature type="transmembrane region" description="Helical" evidence="2">
    <location>
        <begin position="67"/>
        <end position="91"/>
    </location>
</feature>
<dbReference type="Proteomes" id="UP000054978">
    <property type="component" value="Unassembled WGS sequence"/>
</dbReference>
<keyword evidence="5" id="KW-1185">Reference proteome</keyword>
<evidence type="ECO:0000313" key="4">
    <source>
        <dbReference type="EMBL" id="SAK52863.1"/>
    </source>
</evidence>
<feature type="transmembrane region" description="Helical" evidence="2">
    <location>
        <begin position="163"/>
        <end position="187"/>
    </location>
</feature>
<evidence type="ECO:0000256" key="1">
    <source>
        <dbReference type="SAM" id="MobiDB-lite"/>
    </source>
</evidence>
<evidence type="ECO:0000259" key="3">
    <source>
        <dbReference type="Pfam" id="PF03703"/>
    </source>
</evidence>
<evidence type="ECO:0000313" key="5">
    <source>
        <dbReference type="Proteomes" id="UP000054978"/>
    </source>
</evidence>
<dbReference type="EMBL" id="FCOB02000005">
    <property type="protein sequence ID" value="SAK52863.1"/>
    <property type="molecule type" value="Genomic_DNA"/>
</dbReference>
<keyword evidence="2" id="KW-0812">Transmembrane</keyword>
<keyword evidence="2" id="KW-0472">Membrane</keyword>
<feature type="region of interest" description="Disordered" evidence="1">
    <location>
        <begin position="102"/>
        <end position="152"/>
    </location>
</feature>
<gene>
    <name evidence="4" type="ORF">AWB83_01325</name>
</gene>
<comment type="caution">
    <text evidence="4">The sequence shown here is derived from an EMBL/GenBank/DDBJ whole genome shotgun (WGS) entry which is preliminary data.</text>
</comment>
<protein>
    <submittedName>
        <fullName evidence="4">Bacterial membrane flanked domain protein</fullName>
    </submittedName>
</protein>
<name>A0A158A507_9BURK</name>
<feature type="compositionally biased region" description="Low complexity" evidence="1">
    <location>
        <begin position="129"/>
        <end position="147"/>
    </location>
</feature>
<sequence length="275" mass="29816">MSGASDIVGNSDEGAVANRDGVLPLHHVDNLVTHAESSIGDARVTAIAQQLLNYDPEAMVWQDSPALALMLSSVLKWLILVLIWLAVLAVLSPSASAPKADIVQPAQVEKTESDKHSRGKKTVRAGSKGANSASEANVASNEGASNGRTAAQATSAGKSDDTWYYVVKWIGILIIVCQLYKHLAWALRLKSIRYKMSSQRLIIESGIFSKVTNTYELHKLGAGQIQSPLLPRMFGCSNLYVGVWLSGIRNAEAVRDLIRNAGQIEASRIEKARWR</sequence>
<accession>A0A158A507</accession>
<keyword evidence="2" id="KW-1133">Transmembrane helix</keyword>
<dbReference type="InterPro" id="IPR005182">
    <property type="entry name" value="YdbS-like_PH"/>
</dbReference>
<dbReference type="Pfam" id="PF03703">
    <property type="entry name" value="bPH_2"/>
    <property type="match status" value="1"/>
</dbReference>
<reference evidence="4" key="1">
    <citation type="submission" date="2016-01" db="EMBL/GenBank/DDBJ databases">
        <authorList>
            <person name="Peeters C."/>
        </authorList>
    </citation>
    <scope>NUCLEOTIDE SEQUENCE [LARGE SCALE GENOMIC DNA]</scope>
    <source>
        <strain evidence="4">LMG 29326</strain>
    </source>
</reference>
<evidence type="ECO:0000256" key="2">
    <source>
        <dbReference type="SAM" id="Phobius"/>
    </source>
</evidence>